<name>A0A843WFG2_COLES</name>
<comment type="caution">
    <text evidence="1">The sequence shown here is derived from an EMBL/GenBank/DDBJ whole genome shotgun (WGS) entry which is preliminary data.</text>
</comment>
<sequence>MEEEILKIGNYLNTLHQTLGDEFTSCWGRVEEFLVAGEQENAHTKPFFFPFSSATTCTNRALEVGQRRDNRTALLERFLCLRPLTFFGDYDLDRAESWTHELEHTFETMECPEEDQVRLVVYQLKGQAHGWWRVQRQTHFPGQHLD</sequence>
<dbReference type="Proteomes" id="UP000652761">
    <property type="component" value="Unassembled WGS sequence"/>
</dbReference>
<evidence type="ECO:0008006" key="3">
    <source>
        <dbReference type="Google" id="ProtNLM"/>
    </source>
</evidence>
<dbReference type="OrthoDB" id="1934635at2759"/>
<gene>
    <name evidence="1" type="ORF">Taro_041860</name>
</gene>
<organism evidence="1 2">
    <name type="scientific">Colocasia esculenta</name>
    <name type="common">Wild taro</name>
    <name type="synonym">Arum esculentum</name>
    <dbReference type="NCBI Taxonomy" id="4460"/>
    <lineage>
        <taxon>Eukaryota</taxon>
        <taxon>Viridiplantae</taxon>
        <taxon>Streptophyta</taxon>
        <taxon>Embryophyta</taxon>
        <taxon>Tracheophyta</taxon>
        <taxon>Spermatophyta</taxon>
        <taxon>Magnoliopsida</taxon>
        <taxon>Liliopsida</taxon>
        <taxon>Araceae</taxon>
        <taxon>Aroideae</taxon>
        <taxon>Colocasieae</taxon>
        <taxon>Colocasia</taxon>
    </lineage>
</organism>
<protein>
    <recommendedName>
        <fullName evidence="3">Retrotransposon gag domain-containing protein</fullName>
    </recommendedName>
</protein>
<dbReference type="EMBL" id="NMUH01004265">
    <property type="protein sequence ID" value="MQM09002.1"/>
    <property type="molecule type" value="Genomic_DNA"/>
</dbReference>
<evidence type="ECO:0000313" key="1">
    <source>
        <dbReference type="EMBL" id="MQM09002.1"/>
    </source>
</evidence>
<dbReference type="AlphaFoldDB" id="A0A843WFG2"/>
<proteinExistence type="predicted"/>
<evidence type="ECO:0000313" key="2">
    <source>
        <dbReference type="Proteomes" id="UP000652761"/>
    </source>
</evidence>
<accession>A0A843WFG2</accession>
<keyword evidence="2" id="KW-1185">Reference proteome</keyword>
<reference evidence="1" key="1">
    <citation type="submission" date="2017-07" db="EMBL/GenBank/DDBJ databases">
        <title>Taro Niue Genome Assembly and Annotation.</title>
        <authorList>
            <person name="Atibalentja N."/>
            <person name="Keating K."/>
            <person name="Fields C.J."/>
        </authorList>
    </citation>
    <scope>NUCLEOTIDE SEQUENCE</scope>
    <source>
        <strain evidence="1">Niue_2</strain>
        <tissue evidence="1">Leaf</tissue>
    </source>
</reference>